<evidence type="ECO:0008006" key="3">
    <source>
        <dbReference type="Google" id="ProtNLM"/>
    </source>
</evidence>
<dbReference type="Proteomes" id="UP000037210">
    <property type="component" value="Unassembled WGS sequence"/>
</dbReference>
<gene>
    <name evidence="1" type="ORF">AC482_04980</name>
</gene>
<dbReference type="SUPFAM" id="SSF89550">
    <property type="entry name" value="PHP domain-like"/>
    <property type="match status" value="1"/>
</dbReference>
<proteinExistence type="predicted"/>
<feature type="non-terminal residue" evidence="1">
    <location>
        <position position="62"/>
    </location>
</feature>
<reference evidence="1 2" key="1">
    <citation type="submission" date="2015-06" db="EMBL/GenBank/DDBJ databases">
        <title>New insights into the roles of widespread benthic archaea in carbon and nitrogen cycling.</title>
        <authorList>
            <person name="Lazar C.S."/>
            <person name="Baker B.J."/>
            <person name="Seitz K.W."/>
            <person name="Hyde A.S."/>
            <person name="Dick G.J."/>
            <person name="Hinrichs K.-U."/>
            <person name="Teske A.P."/>
        </authorList>
    </citation>
    <scope>NUCLEOTIDE SEQUENCE [LARGE SCALE GENOMIC DNA]</scope>
    <source>
        <strain evidence="1">DG-45</strain>
    </source>
</reference>
<evidence type="ECO:0000313" key="1">
    <source>
        <dbReference type="EMBL" id="KON30024.1"/>
    </source>
</evidence>
<dbReference type="InterPro" id="IPR016195">
    <property type="entry name" value="Pol/histidinol_Pase-like"/>
</dbReference>
<sequence>MEGSGPGLRPGIAKDFHVHERHSSDARGATVEGYCRAAEERGIDEIGFATHLITAGPDVEHG</sequence>
<comment type="caution">
    <text evidence="1">The sequence shown here is derived from an EMBL/GenBank/DDBJ whole genome shotgun (WGS) entry which is preliminary data.</text>
</comment>
<accession>A0A0M0BNN6</accession>
<organism evidence="1 2">
    <name type="scientific">miscellaneous Crenarchaeota group-15 archaeon DG-45</name>
    <dbReference type="NCBI Taxonomy" id="1685127"/>
    <lineage>
        <taxon>Archaea</taxon>
        <taxon>Candidatus Bathyarchaeota</taxon>
        <taxon>MCG-15</taxon>
    </lineage>
</organism>
<dbReference type="Gene3D" id="3.20.20.140">
    <property type="entry name" value="Metal-dependent hydrolases"/>
    <property type="match status" value="1"/>
</dbReference>
<dbReference type="AlphaFoldDB" id="A0A0M0BNN6"/>
<protein>
    <recommendedName>
        <fullName evidence="3">PHP domain-containing protein</fullName>
    </recommendedName>
</protein>
<name>A0A0M0BNN6_9ARCH</name>
<dbReference type="EMBL" id="LFWZ01000044">
    <property type="protein sequence ID" value="KON30024.1"/>
    <property type="molecule type" value="Genomic_DNA"/>
</dbReference>
<evidence type="ECO:0000313" key="2">
    <source>
        <dbReference type="Proteomes" id="UP000037210"/>
    </source>
</evidence>